<evidence type="ECO:0000313" key="5">
    <source>
        <dbReference type="EMBL" id="ERL49205.1"/>
    </source>
</evidence>
<dbReference type="PANTHER" id="PTHR42949:SF3">
    <property type="entry name" value="ANAEROBIC GLYCEROL-3-PHOSPHATE DEHYDROGENASE SUBUNIT B"/>
    <property type="match status" value="1"/>
</dbReference>
<evidence type="ECO:0000259" key="2">
    <source>
        <dbReference type="Pfam" id="PF01266"/>
    </source>
</evidence>
<keyword evidence="1" id="KW-0560">Oxidoreductase</keyword>
<dbReference type="RefSeq" id="WP_021821109.1">
    <property type="nucleotide sequence ID" value="NZ_AVBC01000056.1"/>
</dbReference>
<dbReference type="PRINTS" id="PR00368">
    <property type="entry name" value="FADPNR"/>
</dbReference>
<reference evidence="5 6" key="1">
    <citation type="submission" date="2013-08" db="EMBL/GenBank/DDBJ databases">
        <title>draft genome of Halomonas huanghegensis, strain BJGMM-B45T.</title>
        <authorList>
            <person name="Miao C."/>
            <person name="Wan Y."/>
            <person name="Jin W."/>
        </authorList>
    </citation>
    <scope>NUCLEOTIDE SEQUENCE [LARGE SCALE GENOMIC DNA]</scope>
    <source>
        <strain evidence="5 6">BJGMM-B45</strain>
    </source>
</reference>
<dbReference type="InterPro" id="IPR001041">
    <property type="entry name" value="2Fe-2S_ferredoxin-type"/>
</dbReference>
<dbReference type="PANTHER" id="PTHR42949">
    <property type="entry name" value="ANAEROBIC GLYCEROL-3-PHOSPHATE DEHYDROGENASE SUBUNIT B"/>
    <property type="match status" value="1"/>
</dbReference>
<dbReference type="Gene3D" id="3.30.9.10">
    <property type="entry name" value="D-Amino Acid Oxidase, subunit A, domain 2"/>
    <property type="match status" value="1"/>
</dbReference>
<dbReference type="Proteomes" id="UP000019113">
    <property type="component" value="Unassembled WGS sequence"/>
</dbReference>
<dbReference type="InterPro" id="IPR036188">
    <property type="entry name" value="FAD/NAD-bd_sf"/>
</dbReference>
<dbReference type="CDD" id="cd19946">
    <property type="entry name" value="GlpA-like_Fer2_BFD-like"/>
    <property type="match status" value="1"/>
</dbReference>
<dbReference type="STRING" id="1178482.AR456_00650"/>
<dbReference type="Pfam" id="PF01266">
    <property type="entry name" value="DAO"/>
    <property type="match status" value="1"/>
</dbReference>
<evidence type="ECO:0000259" key="3">
    <source>
        <dbReference type="Pfam" id="PF04324"/>
    </source>
</evidence>
<dbReference type="EMBL" id="AVBC01000056">
    <property type="protein sequence ID" value="ERL49205.1"/>
    <property type="molecule type" value="Genomic_DNA"/>
</dbReference>
<dbReference type="InterPro" id="IPR006076">
    <property type="entry name" value="FAD-dep_OxRdtase"/>
</dbReference>
<dbReference type="PATRIC" id="fig|1178482.3.peg.4144"/>
<dbReference type="InterPro" id="IPR042204">
    <property type="entry name" value="2Fe-2S-bd_N"/>
</dbReference>
<evidence type="ECO:0008006" key="7">
    <source>
        <dbReference type="Google" id="ProtNLM"/>
    </source>
</evidence>
<comment type="caution">
    <text evidence="5">The sequence shown here is derived from an EMBL/GenBank/DDBJ whole genome shotgun (WGS) entry which is preliminary data.</text>
</comment>
<name>W1N2K4_9GAMM</name>
<gene>
    <name evidence="5" type="ORF">BJB45_21445</name>
</gene>
<sequence length="995" mass="104735">MPDPTVKIVEPMISFSFEGEIVQARSGQSIAAALVAAGHLAHRHGRQGEAHGHFCGMGACHECLVSVNGTDGLRACMTPVSEGMSVRQQAYLVSPPQNAAPVSDASLLSEERTSLPEEAVDVLVVGAGPGGLCAALTAAQNGASVLLIDERHHAGGQYFKQRVTIDTTSPVDRQMQRGAALVERVLAAGVECRESTQVWGAFRESDQGITIGAESDGEAYLIRPSALVIATGATEKPTPVPGWTLPGVMTTGGLQTLLRSYQAHPPGPIVIGGNGPLNFQVAAELIKAGAEVSAVIESAQPTSLEGLRSTLAASISAPELIAQGLGYLWTLRKARVPVYYGYRITSVNGKHGPESVTIRNLHPAAGKESTTVEIPAKAVGLGDGFQPQAEISRLLGVEYDGAKGQTPWLTARRNDDGSNNVPGVFVVGEAGGFGGAHIAMAQGHLAGHSAARHCGHSLSGQSGDPRAKKTLQRAQENLARHRRFQNAMWQAFTAPRQPVSDITPDTIVCRCESVTAGEIQNRCNPSLDFGAIKRQTRAGMGRCQGRYCAATVHALKTSGKQIASEFEIATPQNPVKPIPGSIIAIEQGEWGGHKAIDVSERRAPRVSRTRKNSQRIPEREIDVLVIGAGVAGCSNALFLAWNGKSVAVVDRGSPNGEASGGNAGSLHVQLLSFDYGTKAEGGGGPAAKTLPLQQASANLWEELSSSLGDIEFKRTGGLMVAESEAQMRFLDEKAALERSLGIDTQIIDQSDARALVPDLADSVIGGAWCGEEGKISPLLGTPALVAAAESAGAQFYTGEAVVAIQKESVGWRVFTDKGDFRCESIVNAAGAWAREVGQLAGIPVPVKGTPLQMIVTEAARPMVNVLLAHADRHLTLKQANNGNLIIGGGWPAGLSEPHRYQRPLLNSLQGNLWVAQKVLPPAGALRVIRSWAAINVNIDGAPILGEVPGHTGFFNAVTSNGYTLGPLVGKITTDLICRGKTDWDITPFSLERFHG</sequence>
<accession>W1N2K4</accession>
<dbReference type="InterPro" id="IPR051691">
    <property type="entry name" value="Metab_Enz_Cyan_OpOx_G3PDH"/>
</dbReference>
<dbReference type="InterPro" id="IPR023753">
    <property type="entry name" value="FAD/NAD-binding_dom"/>
</dbReference>
<dbReference type="Gene3D" id="3.10.20.440">
    <property type="entry name" value="2Fe-2S iron-sulphur cluster binding domain, sarcosine oxidase, alpha subunit, N-terminal domain"/>
    <property type="match status" value="1"/>
</dbReference>
<dbReference type="Gene3D" id="3.50.50.60">
    <property type="entry name" value="FAD/NAD(P)-binding domain"/>
    <property type="match status" value="2"/>
</dbReference>
<dbReference type="InterPro" id="IPR007419">
    <property type="entry name" value="BFD-like_2Fe2S-bd_dom"/>
</dbReference>
<evidence type="ECO:0000259" key="4">
    <source>
        <dbReference type="Pfam" id="PF07992"/>
    </source>
</evidence>
<keyword evidence="6" id="KW-1185">Reference proteome</keyword>
<dbReference type="GO" id="GO:0016491">
    <property type="term" value="F:oxidoreductase activity"/>
    <property type="evidence" value="ECO:0007669"/>
    <property type="project" value="UniProtKB-KW"/>
</dbReference>
<dbReference type="SUPFAM" id="SSF51905">
    <property type="entry name" value="FAD/NAD(P)-binding domain"/>
    <property type="match status" value="2"/>
</dbReference>
<dbReference type="Pfam" id="PF13510">
    <property type="entry name" value="Fer2_4"/>
    <property type="match status" value="1"/>
</dbReference>
<dbReference type="OrthoDB" id="9815989at2"/>
<dbReference type="CDD" id="cd00207">
    <property type="entry name" value="fer2"/>
    <property type="match status" value="1"/>
</dbReference>
<dbReference type="AlphaFoldDB" id="W1N2K4"/>
<evidence type="ECO:0000313" key="6">
    <source>
        <dbReference type="Proteomes" id="UP000019113"/>
    </source>
</evidence>
<evidence type="ECO:0000256" key="1">
    <source>
        <dbReference type="ARBA" id="ARBA00023002"/>
    </source>
</evidence>
<dbReference type="InterPro" id="IPR041854">
    <property type="entry name" value="BFD-like_2Fe2S-bd_dom_sf"/>
</dbReference>
<dbReference type="PRINTS" id="PR00411">
    <property type="entry name" value="PNDRDTASEI"/>
</dbReference>
<dbReference type="SUPFAM" id="SSF54292">
    <property type="entry name" value="2Fe-2S ferredoxin-like"/>
    <property type="match status" value="1"/>
</dbReference>
<feature type="domain" description="FAD/NAD(P)-binding" evidence="4">
    <location>
        <begin position="121"/>
        <end position="443"/>
    </location>
</feature>
<dbReference type="KEGG" id="hhu:AR456_00650"/>
<dbReference type="Pfam" id="PF04324">
    <property type="entry name" value="Fer2_BFD"/>
    <property type="match status" value="1"/>
</dbReference>
<proteinExistence type="predicted"/>
<dbReference type="GO" id="GO:0051536">
    <property type="term" value="F:iron-sulfur cluster binding"/>
    <property type="evidence" value="ECO:0007669"/>
    <property type="project" value="InterPro"/>
</dbReference>
<feature type="domain" description="FAD dependent oxidoreductase" evidence="2">
    <location>
        <begin position="622"/>
        <end position="975"/>
    </location>
</feature>
<protein>
    <recommendedName>
        <fullName evidence="7">FAD-dependent oxidoreductase</fullName>
    </recommendedName>
</protein>
<organism evidence="5 6">
    <name type="scientific">Halomonas huangheensis</name>
    <dbReference type="NCBI Taxonomy" id="1178482"/>
    <lineage>
        <taxon>Bacteria</taxon>
        <taxon>Pseudomonadati</taxon>
        <taxon>Pseudomonadota</taxon>
        <taxon>Gammaproteobacteria</taxon>
        <taxon>Oceanospirillales</taxon>
        <taxon>Halomonadaceae</taxon>
        <taxon>Halomonas</taxon>
    </lineage>
</organism>
<dbReference type="InterPro" id="IPR036010">
    <property type="entry name" value="2Fe-2S_ferredoxin-like_sf"/>
</dbReference>
<dbReference type="Gene3D" id="1.10.10.1100">
    <property type="entry name" value="BFD-like [2Fe-2S]-binding domain"/>
    <property type="match status" value="1"/>
</dbReference>
<feature type="domain" description="BFD-like [2Fe-2S]-binding" evidence="3">
    <location>
        <begin position="507"/>
        <end position="554"/>
    </location>
</feature>
<dbReference type="eggNOG" id="COG0446">
    <property type="taxonomic scope" value="Bacteria"/>
</dbReference>
<dbReference type="eggNOG" id="COG0665">
    <property type="taxonomic scope" value="Bacteria"/>
</dbReference>
<dbReference type="Pfam" id="PF07992">
    <property type="entry name" value="Pyr_redox_2"/>
    <property type="match status" value="1"/>
</dbReference>